<comment type="caution">
    <text evidence="1">The sequence shown here is derived from an EMBL/GenBank/DDBJ whole genome shotgun (WGS) entry which is preliminary data.</text>
</comment>
<protein>
    <submittedName>
        <fullName evidence="1">32433_t:CDS:1</fullName>
    </submittedName>
</protein>
<dbReference type="Proteomes" id="UP000789920">
    <property type="component" value="Unassembled WGS sequence"/>
</dbReference>
<evidence type="ECO:0000313" key="1">
    <source>
        <dbReference type="EMBL" id="CAG8654740.1"/>
    </source>
</evidence>
<name>A0ACA9NFT2_9GLOM</name>
<keyword evidence="2" id="KW-1185">Reference proteome</keyword>
<sequence length="159" mass="18394">MCSCCFSTKKKEEFYHLRGNNKLYVHSTCNQYNNNRQKNIQKENDLLTRKKSKLEASLNAPILNISTTISQTSTSSSKSLSDLIDLELDDNAYVYEEFSPELFQKINEGDNANRLLYTLDKIEKFVTKQFQNAENLNKSVQLIFEIELDSKLIESVFSN</sequence>
<reference evidence="1" key="1">
    <citation type="submission" date="2021-06" db="EMBL/GenBank/DDBJ databases">
        <authorList>
            <person name="Kallberg Y."/>
            <person name="Tangrot J."/>
            <person name="Rosling A."/>
        </authorList>
    </citation>
    <scope>NUCLEOTIDE SEQUENCE</scope>
    <source>
        <strain evidence="1">MA461A</strain>
    </source>
</reference>
<proteinExistence type="predicted"/>
<accession>A0ACA9NFT2</accession>
<gene>
    <name evidence="1" type="ORF">RPERSI_LOCUS8029</name>
</gene>
<dbReference type="EMBL" id="CAJVQC010014140">
    <property type="protein sequence ID" value="CAG8654740.1"/>
    <property type="molecule type" value="Genomic_DNA"/>
</dbReference>
<evidence type="ECO:0000313" key="2">
    <source>
        <dbReference type="Proteomes" id="UP000789920"/>
    </source>
</evidence>
<organism evidence="1 2">
    <name type="scientific">Racocetra persica</name>
    <dbReference type="NCBI Taxonomy" id="160502"/>
    <lineage>
        <taxon>Eukaryota</taxon>
        <taxon>Fungi</taxon>
        <taxon>Fungi incertae sedis</taxon>
        <taxon>Mucoromycota</taxon>
        <taxon>Glomeromycotina</taxon>
        <taxon>Glomeromycetes</taxon>
        <taxon>Diversisporales</taxon>
        <taxon>Gigasporaceae</taxon>
        <taxon>Racocetra</taxon>
    </lineage>
</organism>